<reference evidence="2" key="1">
    <citation type="submission" date="2019-08" db="EMBL/GenBank/DDBJ databases">
        <authorList>
            <person name="Kucharzyk K."/>
            <person name="Murdoch R.W."/>
            <person name="Higgins S."/>
            <person name="Loffler F."/>
        </authorList>
    </citation>
    <scope>NUCLEOTIDE SEQUENCE</scope>
</reference>
<dbReference type="AlphaFoldDB" id="A0A645IM18"/>
<evidence type="ECO:0000256" key="1">
    <source>
        <dbReference type="SAM" id="MobiDB-lite"/>
    </source>
</evidence>
<comment type="caution">
    <text evidence="2">The sequence shown here is derived from an EMBL/GenBank/DDBJ whole genome shotgun (WGS) entry which is preliminary data.</text>
</comment>
<dbReference type="EMBL" id="VSSQ01118346">
    <property type="protein sequence ID" value="MPN52338.1"/>
    <property type="molecule type" value="Genomic_DNA"/>
</dbReference>
<protein>
    <submittedName>
        <fullName evidence="2">Uncharacterized protein</fullName>
    </submittedName>
</protein>
<accession>A0A645IM18</accession>
<name>A0A645IM18_9ZZZZ</name>
<sequence length="107" mass="11648">MQHGPMPDVSIFLDHRVGPGKAVHHAGILQIGAGLQDQTPEIAAQAGARPDITTGTDDDVADQHGTGMDIGGRIDDRNDAIDGIDSQGWHRNTLRRMAMLYYRTDFK</sequence>
<proteinExistence type="predicted"/>
<gene>
    <name evidence="2" type="ORF">SDC9_199994</name>
</gene>
<organism evidence="2">
    <name type="scientific">bioreactor metagenome</name>
    <dbReference type="NCBI Taxonomy" id="1076179"/>
    <lineage>
        <taxon>unclassified sequences</taxon>
        <taxon>metagenomes</taxon>
        <taxon>ecological metagenomes</taxon>
    </lineage>
</organism>
<evidence type="ECO:0000313" key="2">
    <source>
        <dbReference type="EMBL" id="MPN52338.1"/>
    </source>
</evidence>
<feature type="region of interest" description="Disordered" evidence="1">
    <location>
        <begin position="44"/>
        <end position="74"/>
    </location>
</feature>